<dbReference type="SMART" id="SM00014">
    <property type="entry name" value="acidPPc"/>
    <property type="match status" value="1"/>
</dbReference>
<feature type="transmembrane region" description="Helical" evidence="7">
    <location>
        <begin position="422"/>
        <end position="441"/>
    </location>
</feature>
<feature type="transmembrane region" description="Helical" evidence="7">
    <location>
        <begin position="453"/>
        <end position="470"/>
    </location>
</feature>
<evidence type="ECO:0000259" key="8">
    <source>
        <dbReference type="SMART" id="SM00014"/>
    </source>
</evidence>
<evidence type="ECO:0000256" key="7">
    <source>
        <dbReference type="SAM" id="Phobius"/>
    </source>
</evidence>
<sequence length="679" mass="73800">MTSLVSSIIEFLTAHPHVAYMAVFLLALSESIPIIGAVVPGTAVILALSALVPSGVLLLWPLLVAAILGAIAGDGLSFWLGHRYHREILGFWPLNRHPELIQSSEAFFERHGAKSVFLARFVPGVRAFIPLLAGMLGMAVSRFYAVNVVSALAWASSHILSGVLVGATFSILGAAAKPLAILLVVLLVAGWALLHIVRWTLRRGVPYFIDALGRLRYWAGTHDTWLSRRLSHLLDPSRPEARTLALSAVLLIGAAWLFFGILEDVVTGDPLLLADSAIYHALQDLRTAPSDAVMIAITELGDTTVVVAVTMVVLLWLMWKRAWRTAAYWLIAIAGASALNTVIKVALHRARPGELLYSGWSAFSFPSGHSTVNVVLYGFLTVLIAREIHPAWRLAVALGAATLIFLIAFSRLYLGAHWFSDVLGGLAFGSAWLALLGLSYLGRQVGHIGPKGLLAAGCSALILAGGFNIYRSHATDSDRYAVNVRTPSMAATDWWASDWRQLPARRIDLTGETNEPLTFQWAGGLKDLQDILQNNGWRDSADWTPLNALNWLSVQTDPAVLPVIPLFANGRLPRLTLVRPNSDGALTRSRLVLRVWVVDFELTNGRTSPLWMGSVVEERLYHPLSLVTLTSTQPGVNAPRSILAAAFDDGQLQPRTPGTADVDWDGKVLLARHAGSSYY</sequence>
<evidence type="ECO:0000256" key="5">
    <source>
        <dbReference type="ARBA" id="ARBA00022989"/>
    </source>
</evidence>
<comment type="caution">
    <text evidence="9">The sequence shown here is derived from an EMBL/GenBank/DDBJ whole genome shotgun (WGS) entry which is preliminary data.</text>
</comment>
<proteinExistence type="inferred from homology"/>
<dbReference type="AlphaFoldDB" id="A0A502HXI7"/>
<dbReference type="GO" id="GO:0005886">
    <property type="term" value="C:plasma membrane"/>
    <property type="evidence" value="ECO:0007669"/>
    <property type="project" value="UniProtKB-SubCell"/>
</dbReference>
<dbReference type="InterPro" id="IPR000326">
    <property type="entry name" value="PAP2/HPO"/>
</dbReference>
<feature type="transmembrane region" description="Helical" evidence="7">
    <location>
        <begin position="292"/>
        <end position="319"/>
    </location>
</feature>
<dbReference type="Pfam" id="PF14067">
    <property type="entry name" value="LssY_C"/>
    <property type="match status" value="1"/>
</dbReference>
<dbReference type="InterPro" id="IPR032816">
    <property type="entry name" value="VTT_dom"/>
</dbReference>
<dbReference type="Proteomes" id="UP000320914">
    <property type="component" value="Unassembled WGS sequence"/>
</dbReference>
<gene>
    <name evidence="9" type="ORF">EAH74_26900</name>
</gene>
<evidence type="ECO:0000256" key="4">
    <source>
        <dbReference type="ARBA" id="ARBA00022692"/>
    </source>
</evidence>
<dbReference type="PANTHER" id="PTHR30353:SF15">
    <property type="entry name" value="INNER MEMBRANE PROTEIN YABI"/>
    <property type="match status" value="1"/>
</dbReference>
<feature type="transmembrane region" description="Helical" evidence="7">
    <location>
        <begin position="367"/>
        <end position="385"/>
    </location>
</feature>
<protein>
    <submittedName>
        <fullName evidence="9">Phosphatase PAP2 family protein</fullName>
    </submittedName>
</protein>
<evidence type="ECO:0000256" key="6">
    <source>
        <dbReference type="ARBA" id="ARBA00023136"/>
    </source>
</evidence>
<dbReference type="InterPro" id="IPR032818">
    <property type="entry name" value="DedA-like"/>
</dbReference>
<evidence type="ECO:0000313" key="10">
    <source>
        <dbReference type="Proteomes" id="UP000320914"/>
    </source>
</evidence>
<keyword evidence="3" id="KW-1003">Cell membrane</keyword>
<evidence type="ECO:0000256" key="1">
    <source>
        <dbReference type="ARBA" id="ARBA00004651"/>
    </source>
</evidence>
<keyword evidence="4 7" id="KW-0812">Transmembrane</keyword>
<evidence type="ECO:0000313" key="9">
    <source>
        <dbReference type="EMBL" id="TPG78072.1"/>
    </source>
</evidence>
<organism evidence="9 10">
    <name type="scientific">Pseudomonas mandelii</name>
    <dbReference type="NCBI Taxonomy" id="75612"/>
    <lineage>
        <taxon>Bacteria</taxon>
        <taxon>Pseudomonadati</taxon>
        <taxon>Pseudomonadota</taxon>
        <taxon>Gammaproteobacteria</taxon>
        <taxon>Pseudomonadales</taxon>
        <taxon>Pseudomonadaceae</taxon>
        <taxon>Pseudomonas</taxon>
    </lineage>
</organism>
<accession>A0A502HXI7</accession>
<dbReference type="InterPro" id="IPR036938">
    <property type="entry name" value="PAP2/HPO_sf"/>
</dbReference>
<dbReference type="SUPFAM" id="SSF48317">
    <property type="entry name" value="Acid phosphatase/Vanadium-dependent haloperoxidase"/>
    <property type="match status" value="1"/>
</dbReference>
<feature type="transmembrane region" description="Helical" evidence="7">
    <location>
        <begin position="20"/>
        <end position="48"/>
    </location>
</feature>
<evidence type="ECO:0000256" key="2">
    <source>
        <dbReference type="ARBA" id="ARBA00010792"/>
    </source>
</evidence>
<dbReference type="Pfam" id="PF01569">
    <property type="entry name" value="PAP2"/>
    <property type="match status" value="1"/>
</dbReference>
<evidence type="ECO:0000256" key="3">
    <source>
        <dbReference type="ARBA" id="ARBA00022475"/>
    </source>
</evidence>
<feature type="transmembrane region" description="Helical" evidence="7">
    <location>
        <begin position="55"/>
        <end position="80"/>
    </location>
</feature>
<feature type="transmembrane region" description="Helical" evidence="7">
    <location>
        <begin position="392"/>
        <end position="416"/>
    </location>
</feature>
<feature type="transmembrane region" description="Helical" evidence="7">
    <location>
        <begin position="127"/>
        <end position="145"/>
    </location>
</feature>
<dbReference type="CDD" id="cd03392">
    <property type="entry name" value="PAP2_like_2"/>
    <property type="match status" value="1"/>
</dbReference>
<feature type="transmembrane region" description="Helical" evidence="7">
    <location>
        <begin position="179"/>
        <end position="197"/>
    </location>
</feature>
<name>A0A502HXI7_9PSED</name>
<comment type="subcellular location">
    <subcellularLocation>
        <location evidence="1">Cell membrane</location>
        <topology evidence="1">Multi-pass membrane protein</topology>
    </subcellularLocation>
</comment>
<feature type="transmembrane region" description="Helical" evidence="7">
    <location>
        <begin position="243"/>
        <end position="262"/>
    </location>
</feature>
<dbReference type="EMBL" id="RCZA01000013">
    <property type="protein sequence ID" value="TPG78072.1"/>
    <property type="molecule type" value="Genomic_DNA"/>
</dbReference>
<feature type="transmembrane region" description="Helical" evidence="7">
    <location>
        <begin position="152"/>
        <end position="173"/>
    </location>
</feature>
<feature type="transmembrane region" description="Helical" evidence="7">
    <location>
        <begin position="326"/>
        <end position="347"/>
    </location>
</feature>
<dbReference type="InterPro" id="IPR025902">
    <property type="entry name" value="LssY-like-C_dom"/>
</dbReference>
<keyword evidence="5 7" id="KW-1133">Transmembrane helix</keyword>
<reference evidence="9 10" key="1">
    <citation type="journal article" date="2019" name="Environ. Microbiol.">
        <title>Species interactions and distinct microbial communities in high Arctic permafrost affected cryosols are associated with the CH4 and CO2 gas fluxes.</title>
        <authorList>
            <person name="Altshuler I."/>
            <person name="Hamel J."/>
            <person name="Turney S."/>
            <person name="Magnuson E."/>
            <person name="Levesque R."/>
            <person name="Greer C."/>
            <person name="Whyte L.G."/>
        </authorList>
    </citation>
    <scope>NUCLEOTIDE SEQUENCE [LARGE SCALE GENOMIC DNA]</scope>
    <source>
        <strain evidence="9 10">OWC5</strain>
    </source>
</reference>
<dbReference type="PANTHER" id="PTHR30353">
    <property type="entry name" value="INNER MEMBRANE PROTEIN DEDA-RELATED"/>
    <property type="match status" value="1"/>
</dbReference>
<keyword evidence="6 7" id="KW-0472">Membrane</keyword>
<dbReference type="Gene3D" id="1.20.144.10">
    <property type="entry name" value="Phosphatidic acid phosphatase type 2/haloperoxidase"/>
    <property type="match status" value="2"/>
</dbReference>
<feature type="domain" description="Phosphatidic acid phosphatase type 2/haloperoxidase" evidence="8">
    <location>
        <begin position="326"/>
        <end position="437"/>
    </location>
</feature>
<comment type="similarity">
    <text evidence="2">Belongs to the DedA family.</text>
</comment>
<dbReference type="Pfam" id="PF09335">
    <property type="entry name" value="VTT_dom"/>
    <property type="match status" value="1"/>
</dbReference>